<dbReference type="Proteomes" id="UP001140949">
    <property type="component" value="Unassembled WGS sequence"/>
</dbReference>
<dbReference type="EMBL" id="JANAVB010014797">
    <property type="protein sequence ID" value="KAJ6833818.1"/>
    <property type="molecule type" value="Genomic_DNA"/>
</dbReference>
<evidence type="ECO:0000313" key="5">
    <source>
        <dbReference type="Proteomes" id="UP001140949"/>
    </source>
</evidence>
<gene>
    <name evidence="2" type="ORF">M6B38_159460</name>
    <name evidence="3" type="ORF">M6B38_338975</name>
    <name evidence="4" type="ORF">M6B38_338980</name>
</gene>
<reference evidence="4" key="1">
    <citation type="journal article" date="2023" name="GigaByte">
        <title>Genome assembly of the bearded iris, Iris pallida Lam.</title>
        <authorList>
            <person name="Bruccoleri R.E."/>
            <person name="Oakeley E.J."/>
            <person name="Faust A.M.E."/>
            <person name="Altorfer M."/>
            <person name="Dessus-Babus S."/>
            <person name="Burckhardt D."/>
            <person name="Oertli M."/>
            <person name="Naumann U."/>
            <person name="Petersen F."/>
            <person name="Wong J."/>
        </authorList>
    </citation>
    <scope>NUCLEOTIDE SEQUENCE</scope>
    <source>
        <strain evidence="4">GSM-AAB239-AS_SAM_17_03QT</strain>
    </source>
</reference>
<accession>A0AAX6GYI9</accession>
<name>A0AAX6GYI9_IRIPA</name>
<reference evidence="4" key="2">
    <citation type="submission" date="2023-04" db="EMBL/GenBank/DDBJ databases">
        <authorList>
            <person name="Bruccoleri R.E."/>
            <person name="Oakeley E.J."/>
            <person name="Faust A.-M."/>
            <person name="Dessus-Babus S."/>
            <person name="Altorfer M."/>
            <person name="Burckhardt D."/>
            <person name="Oertli M."/>
            <person name="Naumann U."/>
            <person name="Petersen F."/>
            <person name="Wong J."/>
        </authorList>
    </citation>
    <scope>NUCLEOTIDE SEQUENCE</scope>
    <source>
        <strain evidence="4">GSM-AAB239-AS_SAM_17_03QT</strain>
        <tissue evidence="4">Leaf</tissue>
    </source>
</reference>
<keyword evidence="5" id="KW-1185">Reference proteome</keyword>
<dbReference type="EMBL" id="JANAVB010032630">
    <property type="protein sequence ID" value="KAJ6809956.1"/>
    <property type="molecule type" value="Genomic_DNA"/>
</dbReference>
<dbReference type="AlphaFoldDB" id="A0AAX6GYI9"/>
<evidence type="ECO:0000313" key="2">
    <source>
        <dbReference type="EMBL" id="KAJ6809956.1"/>
    </source>
</evidence>
<feature type="region of interest" description="Disordered" evidence="1">
    <location>
        <begin position="58"/>
        <end position="100"/>
    </location>
</feature>
<evidence type="ECO:0000256" key="1">
    <source>
        <dbReference type="SAM" id="MobiDB-lite"/>
    </source>
</evidence>
<evidence type="ECO:0000313" key="4">
    <source>
        <dbReference type="EMBL" id="KAJ6833819.1"/>
    </source>
</evidence>
<protein>
    <submittedName>
        <fullName evidence="4">Uncharacterized protein</fullName>
    </submittedName>
</protein>
<evidence type="ECO:0000313" key="3">
    <source>
        <dbReference type="EMBL" id="KAJ6833818.1"/>
    </source>
</evidence>
<organism evidence="4 5">
    <name type="scientific">Iris pallida</name>
    <name type="common">Sweet iris</name>
    <dbReference type="NCBI Taxonomy" id="29817"/>
    <lineage>
        <taxon>Eukaryota</taxon>
        <taxon>Viridiplantae</taxon>
        <taxon>Streptophyta</taxon>
        <taxon>Embryophyta</taxon>
        <taxon>Tracheophyta</taxon>
        <taxon>Spermatophyta</taxon>
        <taxon>Magnoliopsida</taxon>
        <taxon>Liliopsida</taxon>
        <taxon>Asparagales</taxon>
        <taxon>Iridaceae</taxon>
        <taxon>Iridoideae</taxon>
        <taxon>Irideae</taxon>
        <taxon>Iris</taxon>
    </lineage>
</organism>
<sequence>MHNHDKFLTAQYSLTSLSLSTFSSLFCHCCGRTPPPIASSFAGNLAGVPPSKERHRLPEISHRIEADPRVRSARESSPRRAPATVARRRHGCDTGARGLD</sequence>
<feature type="compositionally biased region" description="Basic and acidic residues" evidence="1">
    <location>
        <begin position="58"/>
        <end position="78"/>
    </location>
</feature>
<dbReference type="EMBL" id="JANAVB010014797">
    <property type="protein sequence ID" value="KAJ6833819.1"/>
    <property type="molecule type" value="Genomic_DNA"/>
</dbReference>
<proteinExistence type="predicted"/>
<comment type="caution">
    <text evidence="4">The sequence shown here is derived from an EMBL/GenBank/DDBJ whole genome shotgun (WGS) entry which is preliminary data.</text>
</comment>